<dbReference type="EMBL" id="SRYX01000008">
    <property type="protein sequence ID" value="TGY40210.1"/>
    <property type="molecule type" value="Genomic_DNA"/>
</dbReference>
<evidence type="ECO:0000313" key="2">
    <source>
        <dbReference type="Proteomes" id="UP000309566"/>
    </source>
</evidence>
<dbReference type="Proteomes" id="UP000309566">
    <property type="component" value="Unassembled WGS sequence"/>
</dbReference>
<accession>A0A4V3RKK1</accession>
<dbReference type="AlphaFoldDB" id="A0A3A9BP14"/>
<dbReference type="RefSeq" id="WP_065537875.1">
    <property type="nucleotide sequence ID" value="NZ_CAPDLJ010000070.1"/>
</dbReference>
<evidence type="ECO:0000313" key="1">
    <source>
        <dbReference type="EMBL" id="TGY40210.1"/>
    </source>
</evidence>
<dbReference type="GeneID" id="82186055"/>
<organism evidence="1 2">
    <name type="scientific">Bacteroides caecimuris</name>
    <dbReference type="NCBI Taxonomy" id="1796613"/>
    <lineage>
        <taxon>Bacteria</taxon>
        <taxon>Pseudomonadati</taxon>
        <taxon>Bacteroidota</taxon>
        <taxon>Bacteroidia</taxon>
        <taxon>Bacteroidales</taxon>
        <taxon>Bacteroidaceae</taxon>
        <taxon>Bacteroides</taxon>
    </lineage>
</organism>
<dbReference type="PROSITE" id="PS51257">
    <property type="entry name" value="PROKAR_LIPOPROTEIN"/>
    <property type="match status" value="1"/>
</dbReference>
<proteinExistence type="predicted"/>
<dbReference type="Gene3D" id="3.40.390.70">
    <property type="match status" value="1"/>
</dbReference>
<protein>
    <submittedName>
        <fullName evidence="1">Uncharacterized protein</fullName>
    </submittedName>
</protein>
<dbReference type="STRING" id="1796613.A4V03_02810"/>
<name>A0A3A9BP14_9BACE</name>
<accession>A0A3A9BP14</accession>
<gene>
    <name evidence="1" type="ORF">E5353_03570</name>
</gene>
<comment type="caution">
    <text evidence="1">The sequence shown here is derived from an EMBL/GenBank/DDBJ whole genome shotgun (WGS) entry which is preliminary data.</text>
</comment>
<sequence>MKKFIYLISCLLLVGVCSCGEDALTPSEPMGFGEFPQGNASYDREIVEFYDKYGVQVLYRFGEVDFRWNITEYIPYYAVEAETSSIGEGWNFLKENCLSIWSDDFLRKYMPYRILLASEIYSLKDTYEYDDEGNKIYQKIPKKAMYGLNHLTFGAVNSRLSSLSVEEKKELIGEVAFAIAGYAASKGKIEVPEKFQTYHDDYINNAGGDYEGEWGYNGGGCLEYRDGGMDYYYDFGLFVKYLVMMSKEEFENRFLTEEFDCGTQYDSVSGNSVKGYPIRNKYEAVIEYFQNTLGIDLHEIGARTSQLH</sequence>
<reference evidence="1 2" key="1">
    <citation type="submission" date="2019-04" db="EMBL/GenBank/DDBJ databases">
        <title>Microbes associate with the intestines of laboratory mice.</title>
        <authorList>
            <person name="Navarre W."/>
            <person name="Wong E."/>
            <person name="Huang K."/>
            <person name="Tropini C."/>
            <person name="Ng K."/>
            <person name="Yu B."/>
        </authorList>
    </citation>
    <scope>NUCLEOTIDE SEQUENCE [LARGE SCALE GENOMIC DNA]</scope>
    <source>
        <strain evidence="1 2">NM63_1-25</strain>
    </source>
</reference>
<dbReference type="OrthoDB" id="1100648at2"/>